<protein>
    <submittedName>
        <fullName evidence="3">DUF1752 domain-containing protein</fullName>
    </submittedName>
</protein>
<evidence type="ECO:0000259" key="2">
    <source>
        <dbReference type="Pfam" id="PF08550"/>
    </source>
</evidence>
<dbReference type="EMBL" id="SEOL01000002">
    <property type="protein sequence ID" value="MBL0848808.1"/>
    <property type="molecule type" value="Genomic_DNA"/>
</dbReference>
<name>A0A937AC60_9HYPH</name>
<accession>A0A937AC60</accession>
<proteinExistence type="predicted"/>
<comment type="caution">
    <text evidence="3">The sequence shown here is derived from an EMBL/GenBank/DDBJ whole genome shotgun (WGS) entry which is preliminary data.</text>
</comment>
<feature type="region of interest" description="Disordered" evidence="1">
    <location>
        <begin position="1"/>
        <end position="26"/>
    </location>
</feature>
<evidence type="ECO:0000313" key="4">
    <source>
        <dbReference type="Proteomes" id="UP000736856"/>
    </source>
</evidence>
<dbReference type="InterPro" id="IPR013860">
    <property type="entry name" value="AreA_GATA"/>
</dbReference>
<organism evidence="3 4">
    <name type="scientific">Candidatus Liberibacter ctenarytainae</name>
    <dbReference type="NCBI Taxonomy" id="2020335"/>
    <lineage>
        <taxon>Bacteria</taxon>
        <taxon>Pseudomonadati</taxon>
        <taxon>Pseudomonadota</taxon>
        <taxon>Alphaproteobacteria</taxon>
        <taxon>Hyphomicrobiales</taxon>
        <taxon>Rhizobiaceae</taxon>
        <taxon>Liberibacter</taxon>
    </lineage>
</organism>
<sequence length="26" mass="3079">MTHKKSTVPQGKRLENFLSVHDLKRQ</sequence>
<dbReference type="Pfam" id="PF08550">
    <property type="entry name" value="GATA_AreA"/>
    <property type="match status" value="1"/>
</dbReference>
<gene>
    <name evidence="3" type="ORF">EU981_01720</name>
</gene>
<reference evidence="3" key="1">
    <citation type="submission" date="2019-02" db="EMBL/GenBank/DDBJ databases">
        <title>A novel Candidatus Liberibacter species associated with the New Zealand native fuchsia psyllid, Ctenarytaina fuchsiae.</title>
        <authorList>
            <person name="Thompson S.M."/>
            <person name="Jorgensen N."/>
            <person name="David C."/>
            <person name="Bulman S.R."/>
            <person name="Smith G.R."/>
        </authorList>
    </citation>
    <scope>NUCLEOTIDE SEQUENCE</scope>
    <source>
        <strain evidence="3">Oxford</strain>
    </source>
</reference>
<dbReference type="Proteomes" id="UP000736856">
    <property type="component" value="Unassembled WGS sequence"/>
</dbReference>
<evidence type="ECO:0000313" key="3">
    <source>
        <dbReference type="EMBL" id="MBL0848808.1"/>
    </source>
</evidence>
<evidence type="ECO:0000256" key="1">
    <source>
        <dbReference type="SAM" id="MobiDB-lite"/>
    </source>
</evidence>
<dbReference type="AlphaFoldDB" id="A0A937AC60"/>
<feature type="domain" description="Nitrogen regulatory protein areA GATA-like" evidence="2">
    <location>
        <begin position="1"/>
        <end position="17"/>
    </location>
</feature>